<evidence type="ECO:0000313" key="2">
    <source>
        <dbReference type="EMBL" id="KAK9702824.1"/>
    </source>
</evidence>
<evidence type="ECO:0000313" key="3">
    <source>
        <dbReference type="Proteomes" id="UP001458880"/>
    </source>
</evidence>
<dbReference type="Pfam" id="PF13843">
    <property type="entry name" value="DDE_Tnp_1_7"/>
    <property type="match status" value="1"/>
</dbReference>
<dbReference type="InterPro" id="IPR029526">
    <property type="entry name" value="PGBD"/>
</dbReference>
<keyword evidence="3" id="KW-1185">Reference proteome</keyword>
<proteinExistence type="predicted"/>
<organism evidence="2 3">
    <name type="scientific">Popillia japonica</name>
    <name type="common">Japanese beetle</name>
    <dbReference type="NCBI Taxonomy" id="7064"/>
    <lineage>
        <taxon>Eukaryota</taxon>
        <taxon>Metazoa</taxon>
        <taxon>Ecdysozoa</taxon>
        <taxon>Arthropoda</taxon>
        <taxon>Hexapoda</taxon>
        <taxon>Insecta</taxon>
        <taxon>Pterygota</taxon>
        <taxon>Neoptera</taxon>
        <taxon>Endopterygota</taxon>
        <taxon>Coleoptera</taxon>
        <taxon>Polyphaga</taxon>
        <taxon>Scarabaeiformia</taxon>
        <taxon>Scarabaeidae</taxon>
        <taxon>Rutelinae</taxon>
        <taxon>Popillia</taxon>
    </lineage>
</organism>
<comment type="caution">
    <text evidence="2">The sequence shown here is derived from an EMBL/GenBank/DDBJ whole genome shotgun (WGS) entry which is preliminary data.</text>
</comment>
<gene>
    <name evidence="2" type="ORF">QE152_g29684</name>
</gene>
<reference evidence="2 3" key="1">
    <citation type="journal article" date="2024" name="BMC Genomics">
        <title>De novo assembly and annotation of Popillia japonica's genome with initial clues to its potential as an invasive pest.</title>
        <authorList>
            <person name="Cucini C."/>
            <person name="Boschi S."/>
            <person name="Funari R."/>
            <person name="Cardaioli E."/>
            <person name="Iannotti N."/>
            <person name="Marturano G."/>
            <person name="Paoli F."/>
            <person name="Bruttini M."/>
            <person name="Carapelli A."/>
            <person name="Frati F."/>
            <person name="Nardi F."/>
        </authorList>
    </citation>
    <scope>NUCLEOTIDE SEQUENCE [LARGE SCALE GENOMIC DNA]</scope>
    <source>
        <strain evidence="2">DMR45628</strain>
    </source>
</reference>
<evidence type="ECO:0000259" key="1">
    <source>
        <dbReference type="Pfam" id="PF13843"/>
    </source>
</evidence>
<feature type="domain" description="PiggyBac transposable element-derived protein" evidence="1">
    <location>
        <begin position="21"/>
        <end position="101"/>
    </location>
</feature>
<dbReference type="EMBL" id="JASPKY010000382">
    <property type="protein sequence ID" value="KAK9702824.1"/>
    <property type="molecule type" value="Genomic_DNA"/>
</dbReference>
<sequence length="103" mass="11876">MSFGALQINEEKISCNICTYDARFDHDNEVSVVRWNDNSVITLANNFEAVEPLGKAKRFNRTARRDVFIDQSYIVAQYNRYMGGVDLHDNAVANYPIQIREKT</sequence>
<accession>A0AAW1JH66</accession>
<name>A0AAW1JH66_POPJA</name>
<dbReference type="PANTHER" id="PTHR47272">
    <property type="entry name" value="DDE_TNP_1_7 DOMAIN-CONTAINING PROTEIN"/>
    <property type="match status" value="1"/>
</dbReference>
<dbReference type="AlphaFoldDB" id="A0AAW1JH66"/>
<protein>
    <submittedName>
        <fullName evidence="2">Transposase IS4</fullName>
    </submittedName>
</protein>
<dbReference type="Proteomes" id="UP001458880">
    <property type="component" value="Unassembled WGS sequence"/>
</dbReference>